<keyword evidence="1" id="KW-0234">DNA repair</keyword>
<dbReference type="GO" id="GO:0043139">
    <property type="term" value="F:5'-3' DNA helicase activity"/>
    <property type="evidence" value="ECO:0007669"/>
    <property type="project" value="UniProtKB-EC"/>
</dbReference>
<dbReference type="InterPro" id="IPR025476">
    <property type="entry name" value="Helitron_helicase-like"/>
</dbReference>
<evidence type="ECO:0000259" key="4">
    <source>
        <dbReference type="Pfam" id="PF21530"/>
    </source>
</evidence>
<dbReference type="AlphaFoldDB" id="A0AAW1KQR8"/>
<dbReference type="EC" id="5.6.2.3" evidence="1"/>
<reference evidence="5" key="1">
    <citation type="submission" date="2024-03" db="EMBL/GenBank/DDBJ databases">
        <title>WGS assembly of Saponaria officinalis var. Norfolk2.</title>
        <authorList>
            <person name="Jenkins J."/>
            <person name="Shu S."/>
            <person name="Grimwood J."/>
            <person name="Barry K."/>
            <person name="Goodstein D."/>
            <person name="Schmutz J."/>
            <person name="Leebens-Mack J."/>
            <person name="Osbourn A."/>
        </authorList>
    </citation>
    <scope>NUCLEOTIDE SEQUENCE [LARGE SCALE GENOMIC DNA]</scope>
    <source>
        <strain evidence="5">JIC</strain>
    </source>
</reference>
<dbReference type="Proteomes" id="UP001443914">
    <property type="component" value="Unassembled WGS sequence"/>
</dbReference>
<dbReference type="PANTHER" id="PTHR10492:SF93">
    <property type="entry name" value="ATP-DEPENDENT DNA HELICASE"/>
    <property type="match status" value="1"/>
</dbReference>
<organism evidence="5 6">
    <name type="scientific">Saponaria officinalis</name>
    <name type="common">Common soapwort</name>
    <name type="synonym">Lychnis saponaria</name>
    <dbReference type="NCBI Taxonomy" id="3572"/>
    <lineage>
        <taxon>Eukaryota</taxon>
        <taxon>Viridiplantae</taxon>
        <taxon>Streptophyta</taxon>
        <taxon>Embryophyta</taxon>
        <taxon>Tracheophyta</taxon>
        <taxon>Spermatophyta</taxon>
        <taxon>Magnoliopsida</taxon>
        <taxon>eudicotyledons</taxon>
        <taxon>Gunneridae</taxon>
        <taxon>Pentapetalae</taxon>
        <taxon>Caryophyllales</taxon>
        <taxon>Caryophyllaceae</taxon>
        <taxon>Caryophylleae</taxon>
        <taxon>Saponaria</taxon>
    </lineage>
</organism>
<name>A0AAW1KQR8_SAPOF</name>
<dbReference type="InterPro" id="IPR010285">
    <property type="entry name" value="DNA_helicase_pif1-like_DEAD"/>
</dbReference>
<dbReference type="GO" id="GO:0006281">
    <property type="term" value="P:DNA repair"/>
    <property type="evidence" value="ECO:0007669"/>
    <property type="project" value="UniProtKB-KW"/>
</dbReference>
<evidence type="ECO:0000313" key="5">
    <source>
        <dbReference type="EMBL" id="KAK9723977.1"/>
    </source>
</evidence>
<dbReference type="GO" id="GO:0006310">
    <property type="term" value="P:DNA recombination"/>
    <property type="evidence" value="ECO:0007669"/>
    <property type="project" value="UniProtKB-KW"/>
</dbReference>
<feature type="domain" description="DNA helicase Pif1-like DEAD-box helicase" evidence="2">
    <location>
        <begin position="314"/>
        <end position="538"/>
    </location>
</feature>
<keyword evidence="1" id="KW-0067">ATP-binding</keyword>
<comment type="caution">
    <text evidence="5">The sequence shown here is derived from an EMBL/GenBank/DDBJ whole genome shotgun (WGS) entry which is preliminary data.</text>
</comment>
<dbReference type="SUPFAM" id="SSF52540">
    <property type="entry name" value="P-loop containing nucleoside triphosphate hydrolases"/>
    <property type="match status" value="2"/>
</dbReference>
<evidence type="ECO:0000259" key="3">
    <source>
        <dbReference type="Pfam" id="PF14214"/>
    </source>
</evidence>
<feature type="domain" description="Helitron helicase-like" evidence="3">
    <location>
        <begin position="6"/>
        <end position="62"/>
    </location>
</feature>
<keyword evidence="1" id="KW-0347">Helicase</keyword>
<dbReference type="CDD" id="cd18809">
    <property type="entry name" value="SF1_C_RecD"/>
    <property type="match status" value="1"/>
</dbReference>
<comment type="similarity">
    <text evidence="1">Belongs to the helicase family.</text>
</comment>
<proteinExistence type="inferred from homology"/>
<dbReference type="EMBL" id="JBDFQZ010000005">
    <property type="protein sequence ID" value="KAK9723977.1"/>
    <property type="molecule type" value="Genomic_DNA"/>
</dbReference>
<dbReference type="PANTHER" id="PTHR10492">
    <property type="match status" value="1"/>
</dbReference>
<dbReference type="GO" id="GO:0005524">
    <property type="term" value="F:ATP binding"/>
    <property type="evidence" value="ECO:0007669"/>
    <property type="project" value="UniProtKB-KW"/>
</dbReference>
<dbReference type="GO" id="GO:0000723">
    <property type="term" value="P:telomere maintenance"/>
    <property type="evidence" value="ECO:0007669"/>
    <property type="project" value="InterPro"/>
</dbReference>
<comment type="catalytic activity">
    <reaction evidence="1">
        <text>ATP + H2O = ADP + phosphate + H(+)</text>
        <dbReference type="Rhea" id="RHEA:13065"/>
        <dbReference type="ChEBI" id="CHEBI:15377"/>
        <dbReference type="ChEBI" id="CHEBI:15378"/>
        <dbReference type="ChEBI" id="CHEBI:30616"/>
        <dbReference type="ChEBI" id="CHEBI:43474"/>
        <dbReference type="ChEBI" id="CHEBI:456216"/>
        <dbReference type="EC" id="5.6.2.3"/>
    </reaction>
</comment>
<comment type="cofactor">
    <cofactor evidence="1">
        <name>Mg(2+)</name>
        <dbReference type="ChEBI" id="CHEBI:18420"/>
    </cofactor>
</comment>
<evidence type="ECO:0000256" key="1">
    <source>
        <dbReference type="RuleBase" id="RU363044"/>
    </source>
</evidence>
<dbReference type="Pfam" id="PF21530">
    <property type="entry name" value="Pif1_2B_dom"/>
    <property type="match status" value="1"/>
</dbReference>
<dbReference type="InterPro" id="IPR027417">
    <property type="entry name" value="P-loop_NTPase"/>
</dbReference>
<keyword evidence="1" id="KW-0233">DNA recombination</keyword>
<keyword evidence="1" id="KW-0227">DNA damage</keyword>
<accession>A0AAW1KQR8</accession>
<keyword evidence="1" id="KW-0378">Hydrolase</keyword>
<gene>
    <name evidence="5" type="ORF">RND81_05G038600</name>
</gene>
<evidence type="ECO:0000259" key="2">
    <source>
        <dbReference type="Pfam" id="PF05970"/>
    </source>
</evidence>
<dbReference type="Pfam" id="PF05970">
    <property type="entry name" value="PIF1"/>
    <property type="match status" value="1"/>
</dbReference>
<feature type="domain" description="DNA helicase Pif1-like 2B" evidence="4">
    <location>
        <begin position="638"/>
        <end position="682"/>
    </location>
</feature>
<dbReference type="Gene3D" id="3.40.50.300">
    <property type="entry name" value="P-loop containing nucleotide triphosphate hydrolases"/>
    <property type="match status" value="2"/>
</dbReference>
<keyword evidence="1" id="KW-0547">Nucleotide-binding</keyword>
<protein>
    <recommendedName>
        <fullName evidence="1">ATP-dependent DNA helicase</fullName>
        <ecNumber evidence="1">5.6.2.3</ecNumber>
    </recommendedName>
</protein>
<dbReference type="InterPro" id="IPR049163">
    <property type="entry name" value="Pif1-like_2B_dom"/>
</dbReference>
<sequence>MLQHIANQKVEDRPDIVARVFKLKLKQLMHCLKKEQYFGATIADVYTIEFQKRGLPHAHILLWLNKDKCEPSAEYIDSIISAEIPDMKIDPDLYDAVSKYMVHGPCGTANPKCPCMKNDKCSKNYPKAFNEETTFDHNGYPIYKRRQNSRGPRSYEEIRTINGHTYPTFKDACYALGLLNNDKEWNDAMREANQWGMPYQLRELFVTMLLFCEISDVNNLWETNYNILSEDIERQKRKLFGLPELQLSEEAKKTYTLMEIDKILMKYGKRLKDIKNMPQPKDSEVEGMENKLIMDERMYDRKQLHSEWSTKIKQLNTVQLEVYNAVMNAINNKLEEVIFVYGHGGTGKTFLYGTISAKLRAENKIVLNVASSGIAALLLPGGRTAHSRFEIPIELFDYSTCNVKQNTQLAELLQQTSLIIWDEAPMDHRFAFEALDRTLRDIVGSKNPDASSKLFGGKVVLLGGDFRQVLLIVPKGGRQDVVQASINRSYIWKSCKVFLLKTSMRVRDVGNEDEKIKTNKKFNEWLLAMGDGRLDTKAETQENEPTWIKIPDEYVYGTGKIDIQNVVDEIYPDFLTKSKDDKYLRDRAILTPLNEDAERINDYMVDLMPGDYKVYKSCDEICQSSVDSEEQFTAYPPEYLNTIRLQGLPNHELKLKEGMPVMLLRNINPSRGLCNGTRLTVTRAGKFVVEAKIITGSQIGKQVLIPRIMMTSTDTKLPFILKRRQYPLKPCYAMTINKSQGQSLNSVGVYLPKPVFSHGQLYVAASRTTSPQGLKFFIDDEKQKYKGHTRNIVYQEVFSNLPSIEN</sequence>
<keyword evidence="6" id="KW-1185">Reference proteome</keyword>
<dbReference type="GO" id="GO:0016787">
    <property type="term" value="F:hydrolase activity"/>
    <property type="evidence" value="ECO:0007669"/>
    <property type="project" value="UniProtKB-KW"/>
</dbReference>
<evidence type="ECO:0000313" key="6">
    <source>
        <dbReference type="Proteomes" id="UP001443914"/>
    </source>
</evidence>
<dbReference type="Pfam" id="PF14214">
    <property type="entry name" value="Helitron_like_N"/>
    <property type="match status" value="1"/>
</dbReference>